<feature type="region of interest" description="Disordered" evidence="3">
    <location>
        <begin position="159"/>
        <end position="205"/>
    </location>
</feature>
<keyword evidence="1" id="KW-0677">Repeat</keyword>
<dbReference type="Gene3D" id="3.30.1370.10">
    <property type="entry name" value="K Homology domain, type 1"/>
    <property type="match status" value="3"/>
</dbReference>
<dbReference type="EMBL" id="JABWAB010000009">
    <property type="protein sequence ID" value="KAF6045619.1"/>
    <property type="molecule type" value="Genomic_DNA"/>
</dbReference>
<feature type="compositionally biased region" description="Polar residues" evidence="3">
    <location>
        <begin position="424"/>
        <end position="435"/>
    </location>
</feature>
<feature type="region of interest" description="Disordered" evidence="3">
    <location>
        <begin position="382"/>
        <end position="497"/>
    </location>
</feature>
<gene>
    <name evidence="5" type="ORF">FOB60_005191</name>
</gene>
<feature type="compositionally biased region" description="Polar residues" evidence="3">
    <location>
        <begin position="458"/>
        <end position="476"/>
    </location>
</feature>
<dbReference type="InterPro" id="IPR036612">
    <property type="entry name" value="KH_dom_type_1_sf"/>
</dbReference>
<dbReference type="SUPFAM" id="SSF54791">
    <property type="entry name" value="Eukaryotic type KH-domain (KH-domain type I)"/>
    <property type="match status" value="3"/>
</dbReference>
<sequence length="607" mass="67241">MSESTTPEPGHNTLKRKNEDLSNEAEELENNASSHNKRIALDNEQSEKGEMSNETKEVKEVSFDIDEEKYDGLESDEQGDAQDEDANKVEQNKESSSNENDKDNGGQYDDEKGEAGESKPDVNEEFSKDNEEKFVPKKVSQEEVEKFLEEAALLSKLGQPATTPATAPAPGPALASASALDQHPQQHHEESIEATSNPTSSLQDFESDPSYVSFRMYCPVKEASTVVGKGGAKINHLREKAQVKIQISENLKDVPERIITVKGTAENVAKAFGLIVRTILGEPEDEPANLNSQQYNLKLLIPNVIIGHIIGKQGLKFREIEENSAAKLKAAESPLPHSTDRVLSVLGVADAIHIAVYFIGEVVIEHKDVLKRGKVILYNPANHKHDEGQHGGQSHQHQHQHQHQQQNQSHHLSHHQYQQGFSDFPQTSVPGNQFGSPIGYQKPFGQDGPHQPQPHQPYNFSSMFQPSVAPQQQYGMPQQMAPPPPVSQGVPPQTQYTDEYNNTMIGEVIIKEPVFSGDKYNQDIFVANSSIGSVIGKGGNNIKHIRENSGCTYVRIEPDRGQSIMLGGGRGLTNIRRLTLTGSLESFQKAIYLINQRINTDRQRNSR</sequence>
<dbReference type="GO" id="GO:0003723">
    <property type="term" value="F:RNA binding"/>
    <property type="evidence" value="ECO:0007669"/>
    <property type="project" value="UniProtKB-UniRule"/>
</dbReference>
<comment type="caution">
    <text evidence="5">The sequence shown here is derived from an EMBL/GenBank/DDBJ whole genome shotgun (WGS) entry which is preliminary data.</text>
</comment>
<keyword evidence="2" id="KW-0694">RNA-binding</keyword>
<proteinExistence type="predicted"/>
<name>A0A8X7NJA1_CANPA</name>
<dbReference type="PROSITE" id="PS50084">
    <property type="entry name" value="KH_TYPE_1"/>
    <property type="match status" value="3"/>
</dbReference>
<feature type="region of interest" description="Disordered" evidence="3">
    <location>
        <begin position="1"/>
        <end position="138"/>
    </location>
</feature>
<feature type="domain" description="K Homology" evidence="4">
    <location>
        <begin position="293"/>
        <end position="364"/>
    </location>
</feature>
<evidence type="ECO:0000256" key="1">
    <source>
        <dbReference type="ARBA" id="ARBA00022737"/>
    </source>
</evidence>
<protein>
    <submittedName>
        <fullName evidence="5">KH domain family protein</fullName>
    </submittedName>
</protein>
<dbReference type="InterPro" id="IPR004087">
    <property type="entry name" value="KH_dom"/>
</dbReference>
<dbReference type="AlphaFoldDB" id="A0A8X7NJA1"/>
<feature type="compositionally biased region" description="Polar residues" evidence="3">
    <location>
        <begin position="193"/>
        <end position="204"/>
    </location>
</feature>
<feature type="domain" description="K Homology" evidence="4">
    <location>
        <begin position="518"/>
        <end position="599"/>
    </location>
</feature>
<feature type="compositionally biased region" description="Acidic residues" evidence="3">
    <location>
        <begin position="63"/>
        <end position="84"/>
    </location>
</feature>
<dbReference type="Proteomes" id="UP000590412">
    <property type="component" value="Unassembled WGS sequence"/>
</dbReference>
<feature type="compositionally biased region" description="Basic and acidic residues" evidence="3">
    <location>
        <begin position="39"/>
        <end position="62"/>
    </location>
</feature>
<feature type="domain" description="K Homology" evidence="4">
    <location>
        <begin position="210"/>
        <end position="280"/>
    </location>
</feature>
<feature type="compositionally biased region" description="Low complexity" evidence="3">
    <location>
        <begin position="160"/>
        <end position="180"/>
    </location>
</feature>
<accession>A0A8X7NJA1</accession>
<dbReference type="PANTHER" id="PTHR10288">
    <property type="entry name" value="KH DOMAIN CONTAINING RNA BINDING PROTEIN"/>
    <property type="match status" value="1"/>
</dbReference>
<feature type="compositionally biased region" description="Low complexity" evidence="3">
    <location>
        <begin position="403"/>
        <end position="420"/>
    </location>
</feature>
<dbReference type="OrthoDB" id="1937934at2759"/>
<organism evidence="5 6">
    <name type="scientific">Candida parapsilosis</name>
    <name type="common">Yeast</name>
    <dbReference type="NCBI Taxonomy" id="5480"/>
    <lineage>
        <taxon>Eukaryota</taxon>
        <taxon>Fungi</taxon>
        <taxon>Dikarya</taxon>
        <taxon>Ascomycota</taxon>
        <taxon>Saccharomycotina</taxon>
        <taxon>Pichiomycetes</taxon>
        <taxon>Debaryomycetaceae</taxon>
        <taxon>Candida/Lodderomyces clade</taxon>
        <taxon>Candida</taxon>
    </lineage>
</organism>
<feature type="compositionally biased region" description="Basic and acidic residues" evidence="3">
    <location>
        <begin position="99"/>
        <end position="138"/>
    </location>
</feature>
<evidence type="ECO:0000259" key="4">
    <source>
        <dbReference type="SMART" id="SM00322"/>
    </source>
</evidence>
<dbReference type="SMART" id="SM00322">
    <property type="entry name" value="KH"/>
    <property type="match status" value="3"/>
</dbReference>
<dbReference type="InterPro" id="IPR004088">
    <property type="entry name" value="KH_dom_type_1"/>
</dbReference>
<dbReference type="Pfam" id="PF00013">
    <property type="entry name" value="KH_1"/>
    <property type="match status" value="3"/>
</dbReference>
<evidence type="ECO:0000256" key="2">
    <source>
        <dbReference type="PROSITE-ProRule" id="PRU00117"/>
    </source>
</evidence>
<evidence type="ECO:0000313" key="5">
    <source>
        <dbReference type="EMBL" id="KAF6045619.1"/>
    </source>
</evidence>
<reference evidence="5" key="1">
    <citation type="submission" date="2020-03" db="EMBL/GenBank/DDBJ databases">
        <title>FDA dAtabase for Regulatory Grade micrObial Sequences (FDA-ARGOS): Supporting development and validation of Infectious Disease Dx tests.</title>
        <authorList>
            <person name="Campos J."/>
            <person name="Goldberg B."/>
            <person name="Tallon L."/>
            <person name="Sadzewicz L."/>
            <person name="Vavikolanu K."/>
            <person name="Mehta A."/>
            <person name="Aluvathingal J."/>
            <person name="Nadendla S."/>
            <person name="Nandy P."/>
            <person name="Geyer C."/>
            <person name="Yan Y."/>
            <person name="Sichtig H."/>
        </authorList>
    </citation>
    <scope>NUCLEOTIDE SEQUENCE [LARGE SCALE GENOMIC DNA]</scope>
    <source>
        <strain evidence="5">FDAARGOS_652</strain>
    </source>
</reference>
<evidence type="ECO:0000256" key="3">
    <source>
        <dbReference type="SAM" id="MobiDB-lite"/>
    </source>
</evidence>
<evidence type="ECO:0000313" key="6">
    <source>
        <dbReference type="Proteomes" id="UP000590412"/>
    </source>
</evidence>